<gene>
    <name evidence="1" type="ORF">ACFH04_06570</name>
</gene>
<organism evidence="1 2">
    <name type="scientific">Streptomyces noboritoensis</name>
    <dbReference type="NCBI Taxonomy" id="67337"/>
    <lineage>
        <taxon>Bacteria</taxon>
        <taxon>Bacillati</taxon>
        <taxon>Actinomycetota</taxon>
        <taxon>Actinomycetes</taxon>
        <taxon>Kitasatosporales</taxon>
        <taxon>Streptomycetaceae</taxon>
        <taxon>Streptomyces</taxon>
    </lineage>
</organism>
<keyword evidence="2" id="KW-1185">Reference proteome</keyword>
<dbReference type="Proteomes" id="UP001589887">
    <property type="component" value="Unassembled WGS sequence"/>
</dbReference>
<proteinExistence type="predicted"/>
<accession>A0ABV6TC87</accession>
<name>A0ABV6TC87_9ACTN</name>
<reference evidence="1 2" key="1">
    <citation type="submission" date="2024-09" db="EMBL/GenBank/DDBJ databases">
        <authorList>
            <person name="Sun Q."/>
            <person name="Mori K."/>
        </authorList>
    </citation>
    <scope>NUCLEOTIDE SEQUENCE [LARGE SCALE GENOMIC DNA]</scope>
    <source>
        <strain evidence="1 2">JCM 4557</strain>
    </source>
</reference>
<dbReference type="RefSeq" id="WP_394317189.1">
    <property type="nucleotide sequence ID" value="NZ_JBHMQV010000004.1"/>
</dbReference>
<evidence type="ECO:0000313" key="1">
    <source>
        <dbReference type="EMBL" id="MFC0843401.1"/>
    </source>
</evidence>
<sequence length="300" mass="32330">MIEVGRDGAFTVNCVGVDRLPFPLSFTVRETGGSWQIDAAAAQAGELVDVLSRSANDTVLVVDLATNSFLDEDFQQWRPSLIAAEQGVDFTTHPIGAWASDAPGLGEEILVMHRDGLPRFLDGSWYPYELSLIDVPTAPSPAQLDEITLAIGTTAFDEPLLPRIEGSRLWFSGHDDCYLTIESTDPTMPARVLSRLLALLAGSALANAGETSSVRIPEPDTATTDRLIREHPHWIGAVEATSATLATIRLSALPQPWRLGQQPPAHADHIATLDLTRGTWHIAPADTQGSVNVSTIIGNR</sequence>
<comment type="caution">
    <text evidence="1">The sequence shown here is derived from an EMBL/GenBank/DDBJ whole genome shotgun (WGS) entry which is preliminary data.</text>
</comment>
<evidence type="ECO:0000313" key="2">
    <source>
        <dbReference type="Proteomes" id="UP001589887"/>
    </source>
</evidence>
<protein>
    <submittedName>
        <fullName evidence="1">Uncharacterized protein</fullName>
    </submittedName>
</protein>
<dbReference type="EMBL" id="JBHMQV010000004">
    <property type="protein sequence ID" value="MFC0843401.1"/>
    <property type="molecule type" value="Genomic_DNA"/>
</dbReference>